<evidence type="ECO:0000313" key="1">
    <source>
        <dbReference type="EMBL" id="GES73479.1"/>
    </source>
</evidence>
<proteinExistence type="predicted"/>
<reference evidence="1" key="1">
    <citation type="submission" date="2019-10" db="EMBL/GenBank/DDBJ databases">
        <title>Conservation and host-specific expression of non-tandemly repeated heterogenous ribosome RNA gene in arbuscular mycorrhizal fungi.</title>
        <authorList>
            <person name="Maeda T."/>
            <person name="Kobayashi Y."/>
            <person name="Nakagawa T."/>
            <person name="Ezawa T."/>
            <person name="Yamaguchi K."/>
            <person name="Bino T."/>
            <person name="Nishimoto Y."/>
            <person name="Shigenobu S."/>
            <person name="Kawaguchi M."/>
        </authorList>
    </citation>
    <scope>NUCLEOTIDE SEQUENCE</scope>
    <source>
        <strain evidence="1">HR1</strain>
    </source>
</reference>
<dbReference type="AlphaFoldDB" id="A0A8H3KRG4"/>
<protein>
    <submittedName>
        <fullName evidence="1">Uncharacterized protein</fullName>
    </submittedName>
</protein>
<evidence type="ECO:0000313" key="2">
    <source>
        <dbReference type="Proteomes" id="UP000615446"/>
    </source>
</evidence>
<gene>
    <name evidence="1" type="ORF">RCL2_000101500</name>
</gene>
<organism evidence="1 2">
    <name type="scientific">Rhizophagus clarus</name>
    <dbReference type="NCBI Taxonomy" id="94130"/>
    <lineage>
        <taxon>Eukaryota</taxon>
        <taxon>Fungi</taxon>
        <taxon>Fungi incertae sedis</taxon>
        <taxon>Mucoromycota</taxon>
        <taxon>Glomeromycotina</taxon>
        <taxon>Glomeromycetes</taxon>
        <taxon>Glomerales</taxon>
        <taxon>Glomeraceae</taxon>
        <taxon>Rhizophagus</taxon>
    </lineage>
</organism>
<dbReference type="EMBL" id="BLAL01000006">
    <property type="protein sequence ID" value="GES73479.1"/>
    <property type="molecule type" value="Genomic_DNA"/>
</dbReference>
<comment type="caution">
    <text evidence="1">The sequence shown here is derived from an EMBL/GenBank/DDBJ whole genome shotgun (WGS) entry which is preliminary data.</text>
</comment>
<name>A0A8H3KRG4_9GLOM</name>
<dbReference type="Proteomes" id="UP000615446">
    <property type="component" value="Unassembled WGS sequence"/>
</dbReference>
<accession>A0A8H3KRG4</accession>
<sequence length="96" mass="11212">MSTIRKRAPCMLWRNLRICNYGAVAPNCVGRSESQSEFIEIQANNDQAEEKHYHNHKGGENALDVFLVRLNMNYGIENVMAFFYVMYPSYTTYCYL</sequence>